<dbReference type="Proteomes" id="UP001055811">
    <property type="component" value="Linkage Group LG02"/>
</dbReference>
<reference evidence="1 2" key="2">
    <citation type="journal article" date="2022" name="Mol. Ecol. Resour.">
        <title>The genomes of chicory, endive, great burdock and yacon provide insights into Asteraceae paleo-polyploidization history and plant inulin production.</title>
        <authorList>
            <person name="Fan W."/>
            <person name="Wang S."/>
            <person name="Wang H."/>
            <person name="Wang A."/>
            <person name="Jiang F."/>
            <person name="Liu H."/>
            <person name="Zhao H."/>
            <person name="Xu D."/>
            <person name="Zhang Y."/>
        </authorList>
    </citation>
    <scope>NUCLEOTIDE SEQUENCE [LARGE SCALE GENOMIC DNA]</scope>
    <source>
        <strain evidence="2">cv. Punajuju</strain>
        <tissue evidence="1">Leaves</tissue>
    </source>
</reference>
<comment type="caution">
    <text evidence="1">The sequence shown here is derived from an EMBL/GenBank/DDBJ whole genome shotgun (WGS) entry which is preliminary data.</text>
</comment>
<proteinExistence type="predicted"/>
<dbReference type="EMBL" id="CM042010">
    <property type="protein sequence ID" value="KAI3780125.1"/>
    <property type="molecule type" value="Genomic_DNA"/>
</dbReference>
<sequence length="539" mass="60192">MNNVRIEEGAAVVAEKKESEKIESDDELKAGRSETTAGLGFVSKTENPHSGGGRVTNSFRISILFIFSVFPSPCLCQFFHFLVYASTKMHYWSPSLDVDHEFEKLVNRMHPPRVTVDHITDKNSTLIKVDSANKRGSLLEVVQVLTDLNLLIRRAYISSDGGWFMDVFHVTDQYGNKLSEDNVADRIQQSLGPRGCSFRSLRGSVGVQYALESTTIELTGRDRPGLLSEIFAILADLKCNVVAAEIWTHNSRMASIIYITDDETGLPINDTDRLAKIKQLLLYVLKGELGAQTAVSVESTHTQRRLHQLMYADRDYDRSEGTCGSLKGAVTVENCAEKGYTVVNLRCPDRPKLLFDTVCTLTDMQYVVFHATIIAEGSDAFQEFYIRHTDGCPISSEAERQRVIHCLQAAIKRRVSEGLRLELCGEDRVGLLSDVTRIFRENGLSVTRAEVTTRGSKAVNAFYVMDSSGAQVKSETIKAVRNAMAEMETMLYVKKEETIRESKVGGQERVGFSLGNLFRSRSEKFLYNLGLIRSCSEVA</sequence>
<name>A0ACB9GAQ1_CICIN</name>
<accession>A0ACB9GAQ1</accession>
<keyword evidence="2" id="KW-1185">Reference proteome</keyword>
<organism evidence="1 2">
    <name type="scientific">Cichorium intybus</name>
    <name type="common">Chicory</name>
    <dbReference type="NCBI Taxonomy" id="13427"/>
    <lineage>
        <taxon>Eukaryota</taxon>
        <taxon>Viridiplantae</taxon>
        <taxon>Streptophyta</taxon>
        <taxon>Embryophyta</taxon>
        <taxon>Tracheophyta</taxon>
        <taxon>Spermatophyta</taxon>
        <taxon>Magnoliopsida</taxon>
        <taxon>eudicotyledons</taxon>
        <taxon>Gunneridae</taxon>
        <taxon>Pentapetalae</taxon>
        <taxon>asterids</taxon>
        <taxon>campanulids</taxon>
        <taxon>Asterales</taxon>
        <taxon>Asteraceae</taxon>
        <taxon>Cichorioideae</taxon>
        <taxon>Cichorieae</taxon>
        <taxon>Cichoriinae</taxon>
        <taxon>Cichorium</taxon>
    </lineage>
</organism>
<evidence type="ECO:0000313" key="1">
    <source>
        <dbReference type="EMBL" id="KAI3780125.1"/>
    </source>
</evidence>
<protein>
    <submittedName>
        <fullName evidence="1">Uncharacterized protein</fullName>
    </submittedName>
</protein>
<gene>
    <name evidence="1" type="ORF">L2E82_10052</name>
</gene>
<reference evidence="2" key="1">
    <citation type="journal article" date="2022" name="Mol. Ecol. Resour.">
        <title>The genomes of chicory, endive, great burdock and yacon provide insights into Asteraceae palaeo-polyploidization history and plant inulin production.</title>
        <authorList>
            <person name="Fan W."/>
            <person name="Wang S."/>
            <person name="Wang H."/>
            <person name="Wang A."/>
            <person name="Jiang F."/>
            <person name="Liu H."/>
            <person name="Zhao H."/>
            <person name="Xu D."/>
            <person name="Zhang Y."/>
        </authorList>
    </citation>
    <scope>NUCLEOTIDE SEQUENCE [LARGE SCALE GENOMIC DNA]</scope>
    <source>
        <strain evidence="2">cv. Punajuju</strain>
    </source>
</reference>
<evidence type="ECO:0000313" key="2">
    <source>
        <dbReference type="Proteomes" id="UP001055811"/>
    </source>
</evidence>